<dbReference type="EMBL" id="VIEB01000825">
    <property type="protein sequence ID" value="TQD80028.1"/>
    <property type="molecule type" value="Genomic_DNA"/>
</dbReference>
<gene>
    <name evidence="1" type="ORF">C1H46_034401</name>
</gene>
<dbReference type="Proteomes" id="UP000315295">
    <property type="component" value="Unassembled WGS sequence"/>
</dbReference>
<accession>A0A540L0L4</accession>
<protein>
    <submittedName>
        <fullName evidence="1">Uncharacterized protein</fullName>
    </submittedName>
</protein>
<organism evidence="1 2">
    <name type="scientific">Malus baccata</name>
    <name type="common">Siberian crab apple</name>
    <name type="synonym">Pyrus baccata</name>
    <dbReference type="NCBI Taxonomy" id="106549"/>
    <lineage>
        <taxon>Eukaryota</taxon>
        <taxon>Viridiplantae</taxon>
        <taxon>Streptophyta</taxon>
        <taxon>Embryophyta</taxon>
        <taxon>Tracheophyta</taxon>
        <taxon>Spermatophyta</taxon>
        <taxon>Magnoliopsida</taxon>
        <taxon>eudicotyledons</taxon>
        <taxon>Gunneridae</taxon>
        <taxon>Pentapetalae</taxon>
        <taxon>rosids</taxon>
        <taxon>fabids</taxon>
        <taxon>Rosales</taxon>
        <taxon>Rosaceae</taxon>
        <taxon>Amygdaloideae</taxon>
        <taxon>Maleae</taxon>
        <taxon>Malus</taxon>
    </lineage>
</organism>
<name>A0A540L0L4_MALBA</name>
<proteinExistence type="predicted"/>
<keyword evidence="2" id="KW-1185">Reference proteome</keyword>
<evidence type="ECO:0000313" key="1">
    <source>
        <dbReference type="EMBL" id="TQD80028.1"/>
    </source>
</evidence>
<evidence type="ECO:0000313" key="2">
    <source>
        <dbReference type="Proteomes" id="UP000315295"/>
    </source>
</evidence>
<sequence length="119" mass="13239">MSSTRGENDSLSIHDSDLEFLTTSPSRSSLDCKDSMKNLNEGSGSNCSGNVSKEDADDGCLDDWEVVDLSQLISVLPTDAVMDIVPNRKPLDIIFCFADHWILKTRRTTKRIMKPFKPS</sequence>
<dbReference type="AlphaFoldDB" id="A0A540L0L4"/>
<reference evidence="1 2" key="1">
    <citation type="journal article" date="2019" name="G3 (Bethesda)">
        <title>Sequencing of a Wild Apple (Malus baccata) Genome Unravels the Differences Between Cultivated and Wild Apple Species Regarding Disease Resistance and Cold Tolerance.</title>
        <authorList>
            <person name="Chen X."/>
        </authorList>
    </citation>
    <scope>NUCLEOTIDE SEQUENCE [LARGE SCALE GENOMIC DNA]</scope>
    <source>
        <strain evidence="2">cv. Shandingzi</strain>
        <tissue evidence="1">Leaves</tissue>
    </source>
</reference>
<comment type="caution">
    <text evidence="1">The sequence shown here is derived from an EMBL/GenBank/DDBJ whole genome shotgun (WGS) entry which is preliminary data.</text>
</comment>